<evidence type="ECO:0000313" key="2">
    <source>
        <dbReference type="EMBL" id="RPD53441.1"/>
    </source>
</evidence>
<evidence type="ECO:0000313" key="3">
    <source>
        <dbReference type="Proteomes" id="UP000313359"/>
    </source>
</evidence>
<name>A0A5C2RQL7_9APHY</name>
<feature type="compositionally biased region" description="Polar residues" evidence="1">
    <location>
        <begin position="195"/>
        <end position="216"/>
    </location>
</feature>
<dbReference type="Proteomes" id="UP000313359">
    <property type="component" value="Unassembled WGS sequence"/>
</dbReference>
<feature type="compositionally biased region" description="Low complexity" evidence="1">
    <location>
        <begin position="218"/>
        <end position="256"/>
    </location>
</feature>
<organism evidence="2 3">
    <name type="scientific">Lentinus tigrinus ALCF2SS1-6</name>
    <dbReference type="NCBI Taxonomy" id="1328759"/>
    <lineage>
        <taxon>Eukaryota</taxon>
        <taxon>Fungi</taxon>
        <taxon>Dikarya</taxon>
        <taxon>Basidiomycota</taxon>
        <taxon>Agaricomycotina</taxon>
        <taxon>Agaricomycetes</taxon>
        <taxon>Polyporales</taxon>
        <taxon>Polyporaceae</taxon>
        <taxon>Lentinus</taxon>
    </lineage>
</organism>
<feature type="region of interest" description="Disordered" evidence="1">
    <location>
        <begin position="45"/>
        <end position="182"/>
    </location>
</feature>
<dbReference type="EMBL" id="ML122322">
    <property type="protein sequence ID" value="RPD53441.1"/>
    <property type="molecule type" value="Genomic_DNA"/>
</dbReference>
<proteinExistence type="predicted"/>
<keyword evidence="3" id="KW-1185">Reference proteome</keyword>
<dbReference type="OrthoDB" id="2756968at2759"/>
<gene>
    <name evidence="2" type="ORF">L227DRAFT_617021</name>
</gene>
<evidence type="ECO:0000256" key="1">
    <source>
        <dbReference type="SAM" id="MobiDB-lite"/>
    </source>
</evidence>
<feature type="compositionally biased region" description="Low complexity" evidence="1">
    <location>
        <begin position="45"/>
        <end position="61"/>
    </location>
</feature>
<feature type="compositionally biased region" description="Basic and acidic residues" evidence="1">
    <location>
        <begin position="284"/>
        <end position="298"/>
    </location>
</feature>
<protein>
    <submittedName>
        <fullName evidence="2">Uncharacterized protein</fullName>
    </submittedName>
</protein>
<reference evidence="2" key="1">
    <citation type="journal article" date="2018" name="Genome Biol. Evol.">
        <title>Genomics and development of Lentinus tigrinus, a white-rot wood-decaying mushroom with dimorphic fruiting bodies.</title>
        <authorList>
            <person name="Wu B."/>
            <person name="Xu Z."/>
            <person name="Knudson A."/>
            <person name="Carlson A."/>
            <person name="Chen N."/>
            <person name="Kovaka S."/>
            <person name="LaButti K."/>
            <person name="Lipzen A."/>
            <person name="Pennachio C."/>
            <person name="Riley R."/>
            <person name="Schakwitz W."/>
            <person name="Umezawa K."/>
            <person name="Ohm R.A."/>
            <person name="Grigoriev I.V."/>
            <person name="Nagy L.G."/>
            <person name="Gibbons J."/>
            <person name="Hibbett D."/>
        </authorList>
    </citation>
    <scope>NUCLEOTIDE SEQUENCE [LARGE SCALE GENOMIC DNA]</scope>
    <source>
        <strain evidence="2">ALCF2SS1-6</strain>
    </source>
</reference>
<accession>A0A5C2RQL7</accession>
<sequence length="394" mass="42052">MNNNPHTVDAFDDDALLALRNATPSDRASKRSSQVVAARRASLPITPISPSGSSLSLSRRGAGPHMPHLAPSPVPPSSRATDTPYDPFNPVRPPTLARTSNVAVSGSCGSSMTRRTDTGMEPVPEDSYTGDYAETRSLQLPPPPGFPDQSHARWSQHSLNHHGHSFLPDAPPSRPPSSTSGRRVALPLTAAFQTSVLRSGNGPSTLSAGASSQKQRYPSIPMSPTPRTRSRPSSVSVSMSGAPGASAATPPSVPGADIMEPPTEALRRMSTSDATYRQPRFRGPAREDDPIGRSHLPSDVRNASPGPSSFRHAMVYHPPPTHASNIVNLCTTTIKSSPTLLWHRRASDLEVSGERFTYLVVATEPSAGPYKESSAQRPEHFYAAAPRCCQAIIF</sequence>
<feature type="compositionally biased region" description="Polar residues" evidence="1">
    <location>
        <begin position="97"/>
        <end position="113"/>
    </location>
</feature>
<dbReference type="STRING" id="1328759.A0A5C2RQL7"/>
<feature type="region of interest" description="Disordered" evidence="1">
    <location>
        <begin position="195"/>
        <end position="306"/>
    </location>
</feature>
<dbReference type="AlphaFoldDB" id="A0A5C2RQL7"/>